<evidence type="ECO:0000313" key="2">
    <source>
        <dbReference type="EMBL" id="KAK8515426.1"/>
    </source>
</evidence>
<dbReference type="EMBL" id="JBBPBM010000063">
    <property type="protein sequence ID" value="KAK8515426.1"/>
    <property type="molecule type" value="Genomic_DNA"/>
</dbReference>
<sequence>MGASGKWVNSLIGLKKTEKEGRISTEKVGSWKWKLWSSSPWIDACNAAMAALVQASAKDFRVLRKEWAAIRIQDLMFACCRNVGKKGFGASKCRQDEETGCINTSLHASSHPCPSPMAVVITKGTPEEVKTKLQVKQEGALKRERVLAFSLAQKEWRSKPGSTRQANSSGYNPKYQESDNWV</sequence>
<evidence type="ECO:0000256" key="1">
    <source>
        <dbReference type="SAM" id="MobiDB-lite"/>
    </source>
</evidence>
<dbReference type="Proteomes" id="UP001472677">
    <property type="component" value="Unassembled WGS sequence"/>
</dbReference>
<keyword evidence="3" id="KW-1185">Reference proteome</keyword>
<gene>
    <name evidence="2" type="ORF">V6N12_075468</name>
</gene>
<protein>
    <submittedName>
        <fullName evidence="2">Uncharacterized protein</fullName>
    </submittedName>
</protein>
<accession>A0ABR2C9J7</accession>
<name>A0ABR2C9J7_9ROSI</name>
<organism evidence="2 3">
    <name type="scientific">Hibiscus sabdariffa</name>
    <name type="common">roselle</name>
    <dbReference type="NCBI Taxonomy" id="183260"/>
    <lineage>
        <taxon>Eukaryota</taxon>
        <taxon>Viridiplantae</taxon>
        <taxon>Streptophyta</taxon>
        <taxon>Embryophyta</taxon>
        <taxon>Tracheophyta</taxon>
        <taxon>Spermatophyta</taxon>
        <taxon>Magnoliopsida</taxon>
        <taxon>eudicotyledons</taxon>
        <taxon>Gunneridae</taxon>
        <taxon>Pentapetalae</taxon>
        <taxon>rosids</taxon>
        <taxon>malvids</taxon>
        <taxon>Malvales</taxon>
        <taxon>Malvaceae</taxon>
        <taxon>Malvoideae</taxon>
        <taxon>Hibiscus</taxon>
    </lineage>
</organism>
<feature type="region of interest" description="Disordered" evidence="1">
    <location>
        <begin position="155"/>
        <end position="182"/>
    </location>
</feature>
<comment type="caution">
    <text evidence="2">The sequence shown here is derived from an EMBL/GenBank/DDBJ whole genome shotgun (WGS) entry which is preliminary data.</text>
</comment>
<proteinExistence type="predicted"/>
<feature type="compositionally biased region" description="Polar residues" evidence="1">
    <location>
        <begin position="160"/>
        <end position="171"/>
    </location>
</feature>
<evidence type="ECO:0000313" key="3">
    <source>
        <dbReference type="Proteomes" id="UP001472677"/>
    </source>
</evidence>
<reference evidence="2 3" key="1">
    <citation type="journal article" date="2024" name="G3 (Bethesda)">
        <title>Genome assembly of Hibiscus sabdariffa L. provides insights into metabolisms of medicinal natural products.</title>
        <authorList>
            <person name="Kim T."/>
        </authorList>
    </citation>
    <scope>NUCLEOTIDE SEQUENCE [LARGE SCALE GENOMIC DNA]</scope>
    <source>
        <strain evidence="2">TK-2024</strain>
        <tissue evidence="2">Old leaves</tissue>
    </source>
</reference>